<protein>
    <submittedName>
        <fullName evidence="1">Uncharacterized protein</fullName>
    </submittedName>
</protein>
<organism evidence="1 2">
    <name type="scientific">Rubripirellula amarantea</name>
    <dbReference type="NCBI Taxonomy" id="2527999"/>
    <lineage>
        <taxon>Bacteria</taxon>
        <taxon>Pseudomonadati</taxon>
        <taxon>Planctomycetota</taxon>
        <taxon>Planctomycetia</taxon>
        <taxon>Pirellulales</taxon>
        <taxon>Pirellulaceae</taxon>
        <taxon>Rubripirellula</taxon>
    </lineage>
</organism>
<comment type="caution">
    <text evidence="1">The sequence shown here is derived from an EMBL/GenBank/DDBJ whole genome shotgun (WGS) entry which is preliminary data.</text>
</comment>
<dbReference type="AlphaFoldDB" id="A0A5C5WCN0"/>
<sequence length="125" mass="13867">MVPDFTKSEKRFVRQVANLAWDRLLRKSLVRIASALGRMDAGTATAFDVDDAIHKYHAGPSRQLHNEFSTNKPWHSVCNAYIDGILTDDDFVDAPDGIRKELAQIFSIHCKINGIDPATLANADG</sequence>
<reference evidence="1 2" key="1">
    <citation type="submission" date="2019-02" db="EMBL/GenBank/DDBJ databases">
        <title>Deep-cultivation of Planctomycetes and their phenomic and genomic characterization uncovers novel biology.</title>
        <authorList>
            <person name="Wiegand S."/>
            <person name="Jogler M."/>
            <person name="Boedeker C."/>
            <person name="Pinto D."/>
            <person name="Vollmers J."/>
            <person name="Rivas-Marin E."/>
            <person name="Kohn T."/>
            <person name="Peeters S.H."/>
            <person name="Heuer A."/>
            <person name="Rast P."/>
            <person name="Oberbeckmann S."/>
            <person name="Bunk B."/>
            <person name="Jeske O."/>
            <person name="Meyerdierks A."/>
            <person name="Storesund J.E."/>
            <person name="Kallscheuer N."/>
            <person name="Luecker S."/>
            <person name="Lage O.M."/>
            <person name="Pohl T."/>
            <person name="Merkel B.J."/>
            <person name="Hornburger P."/>
            <person name="Mueller R.-W."/>
            <person name="Bruemmer F."/>
            <person name="Labrenz M."/>
            <person name="Spormann A.M."/>
            <person name="Op Den Camp H."/>
            <person name="Overmann J."/>
            <person name="Amann R."/>
            <person name="Jetten M.S.M."/>
            <person name="Mascher T."/>
            <person name="Medema M.H."/>
            <person name="Devos D.P."/>
            <person name="Kaster A.-K."/>
            <person name="Ovreas L."/>
            <person name="Rohde M."/>
            <person name="Galperin M.Y."/>
            <person name="Jogler C."/>
        </authorList>
    </citation>
    <scope>NUCLEOTIDE SEQUENCE [LARGE SCALE GENOMIC DNA]</scope>
    <source>
        <strain evidence="1 2">Pla22</strain>
    </source>
</reference>
<dbReference type="EMBL" id="SJPI01000006">
    <property type="protein sequence ID" value="TWT47873.1"/>
    <property type="molecule type" value="Genomic_DNA"/>
</dbReference>
<accession>A0A5C5WCN0</accession>
<evidence type="ECO:0000313" key="2">
    <source>
        <dbReference type="Proteomes" id="UP000316598"/>
    </source>
</evidence>
<dbReference type="Proteomes" id="UP000316598">
    <property type="component" value="Unassembled WGS sequence"/>
</dbReference>
<evidence type="ECO:0000313" key="1">
    <source>
        <dbReference type="EMBL" id="TWT47873.1"/>
    </source>
</evidence>
<proteinExistence type="predicted"/>
<gene>
    <name evidence="1" type="ORF">Pla22_52400</name>
</gene>
<dbReference type="OrthoDB" id="285332at2"/>
<name>A0A5C5WCN0_9BACT</name>
<keyword evidence="2" id="KW-1185">Reference proteome</keyword>
<dbReference type="RefSeq" id="WP_146517642.1">
    <property type="nucleotide sequence ID" value="NZ_SJPI01000006.1"/>
</dbReference>